<dbReference type="Gene3D" id="1.10.287.380">
    <property type="entry name" value="Valyl-tRNA synthetase, C-terminal domain"/>
    <property type="match status" value="1"/>
</dbReference>
<dbReference type="Pfam" id="PF12848">
    <property type="entry name" value="ABC_tran_Xtn"/>
    <property type="match status" value="1"/>
</dbReference>
<gene>
    <name evidence="5" type="ORF">FYJ80_09125</name>
</gene>
<dbReference type="InterPro" id="IPR003439">
    <property type="entry name" value="ABC_transporter-like_ATP-bd"/>
</dbReference>
<feature type="coiled-coil region" evidence="3">
    <location>
        <begin position="249"/>
        <end position="276"/>
    </location>
</feature>
<dbReference type="PROSITE" id="PS50893">
    <property type="entry name" value="ABC_TRANSPORTER_2"/>
    <property type="match status" value="2"/>
</dbReference>
<dbReference type="InterPro" id="IPR003593">
    <property type="entry name" value="AAA+_ATPase"/>
</dbReference>
<feature type="domain" description="ABC transporter" evidence="4">
    <location>
        <begin position="327"/>
        <end position="541"/>
    </location>
</feature>
<dbReference type="CDD" id="cd03221">
    <property type="entry name" value="ABCF_EF-3"/>
    <property type="match status" value="2"/>
</dbReference>
<dbReference type="Proteomes" id="UP000460549">
    <property type="component" value="Unassembled WGS sequence"/>
</dbReference>
<keyword evidence="6" id="KW-1185">Reference proteome</keyword>
<dbReference type="Gene3D" id="3.40.50.300">
    <property type="entry name" value="P-loop containing nucleotide triphosphate hydrolases"/>
    <property type="match status" value="2"/>
</dbReference>
<feature type="coiled-coil region" evidence="3">
    <location>
        <begin position="533"/>
        <end position="628"/>
    </location>
</feature>
<evidence type="ECO:0000256" key="1">
    <source>
        <dbReference type="ARBA" id="ARBA00022741"/>
    </source>
</evidence>
<evidence type="ECO:0000259" key="4">
    <source>
        <dbReference type="PROSITE" id="PS50893"/>
    </source>
</evidence>
<feature type="domain" description="ABC transporter" evidence="4">
    <location>
        <begin position="4"/>
        <end position="260"/>
    </location>
</feature>
<dbReference type="InterPro" id="IPR051309">
    <property type="entry name" value="ABCF_ATPase"/>
</dbReference>
<dbReference type="SMART" id="SM00382">
    <property type="entry name" value="AAA"/>
    <property type="match status" value="2"/>
</dbReference>
<dbReference type="SUPFAM" id="SSF52540">
    <property type="entry name" value="P-loop containing nucleoside triphosphate hydrolases"/>
    <property type="match status" value="2"/>
</dbReference>
<keyword evidence="3" id="KW-0175">Coiled coil</keyword>
<dbReference type="PANTHER" id="PTHR42855:SF2">
    <property type="entry name" value="DRUG RESISTANCE ABC TRANSPORTER,ATP-BINDING PROTEIN"/>
    <property type="match status" value="1"/>
</dbReference>
<evidence type="ECO:0000256" key="2">
    <source>
        <dbReference type="ARBA" id="ARBA00022840"/>
    </source>
</evidence>
<dbReference type="InterPro" id="IPR032524">
    <property type="entry name" value="ABC_tran_C"/>
</dbReference>
<dbReference type="Pfam" id="PF16326">
    <property type="entry name" value="ABC_tran_CTD"/>
    <property type="match status" value="1"/>
</dbReference>
<evidence type="ECO:0000313" key="5">
    <source>
        <dbReference type="EMBL" id="MSU06930.1"/>
    </source>
</evidence>
<organism evidence="5 6">
    <name type="scientific">Bullifex porci</name>
    <dbReference type="NCBI Taxonomy" id="2606638"/>
    <lineage>
        <taxon>Bacteria</taxon>
        <taxon>Pseudomonadati</taxon>
        <taxon>Spirochaetota</taxon>
        <taxon>Spirochaetia</taxon>
        <taxon>Spirochaetales</taxon>
        <taxon>Spirochaetaceae</taxon>
        <taxon>Bullifex</taxon>
    </lineage>
</organism>
<reference evidence="5 6" key="1">
    <citation type="submission" date="2019-08" db="EMBL/GenBank/DDBJ databases">
        <title>In-depth cultivation of the pig gut microbiome towards novel bacterial diversity and tailored functional studies.</title>
        <authorList>
            <person name="Wylensek D."/>
            <person name="Hitch T.C.A."/>
            <person name="Clavel T."/>
        </authorList>
    </citation>
    <scope>NUCLEOTIDE SEQUENCE [LARGE SCALE GENOMIC DNA]</scope>
    <source>
        <strain evidence="5 6">NM-380-WT-3C1</strain>
    </source>
</reference>
<dbReference type="InterPro" id="IPR027417">
    <property type="entry name" value="P-loop_NTPase"/>
</dbReference>
<dbReference type="InterPro" id="IPR017871">
    <property type="entry name" value="ABC_transporter-like_CS"/>
</dbReference>
<proteinExistence type="predicted"/>
<keyword evidence="2 5" id="KW-0067">ATP-binding</keyword>
<evidence type="ECO:0000256" key="3">
    <source>
        <dbReference type="SAM" id="Coils"/>
    </source>
</evidence>
<protein>
    <submittedName>
        <fullName evidence="5">ABC-F family ATP-binding cassette domain-containing protein</fullName>
    </submittedName>
</protein>
<dbReference type="GO" id="GO:0016887">
    <property type="term" value="F:ATP hydrolysis activity"/>
    <property type="evidence" value="ECO:0007669"/>
    <property type="project" value="InterPro"/>
</dbReference>
<dbReference type="EMBL" id="VUNN01000020">
    <property type="protein sequence ID" value="MSU06930.1"/>
    <property type="molecule type" value="Genomic_DNA"/>
</dbReference>
<sequence>MFTMQIQNACLSFADRKILNDVSFTIDQKTRAALAGANGCGKSTLLKVITGIIPADGINISKTKGITVSYLPQADILLPQKSVYEVAEEGYDKYKALVNEYEEIAKELDGIGQQDKYSHILSRMNEINEILDDVGYYHRRSRIEQILQGLGFKMSDLSSPSSTFSGGWQMRIALARILVEDPDILLLDEPTNYLDIEAMVWLKNYLKAFDGGVILVSHDQGFLDDTVDCVYELFKGNLTRYSGNYTSYLKQREAEIQMLEKAYEQQAAEIEKTQEFIERFRYKATKAKQVQSRIKSLEKTELIEIPDHLKKLSFSFPEAPHSGNDVLVIEKLFKAYGSNVIFEDLSFVVRKKERLAITGRNGEGKSTLLRILAGVDDDFKGVVRDGAGVKKGYFAQDNEKTLNDNNTVLEEVESIADTKDIPRLRSLLGAFLFNGDDVFKKVSVLSGGEKSRLSLLKILLHPCNLLLLDEPTNHLDINAKEMLLEAIKAYDGTVIFVSHDTHFIKNLATKILYLSDDKPEFFEGDYDYFAYKLEEKENKFLQSEKKKSDVIENKSQSHQEQKAKRNMIQKLEKECDDLLLSCDKLKNEIKALEERMADPAIYSNAAKISELVKQKEEKEKALDSLEESWFEASERLENSKAELL</sequence>
<dbReference type="PROSITE" id="PS00211">
    <property type="entry name" value="ABC_TRANSPORTER_1"/>
    <property type="match status" value="2"/>
</dbReference>
<dbReference type="GO" id="GO:0003677">
    <property type="term" value="F:DNA binding"/>
    <property type="evidence" value="ECO:0007669"/>
    <property type="project" value="InterPro"/>
</dbReference>
<name>A0A7X2PDH5_9SPIO</name>
<dbReference type="FunFam" id="3.40.50.300:FF:000011">
    <property type="entry name" value="Putative ABC transporter ATP-binding component"/>
    <property type="match status" value="1"/>
</dbReference>
<dbReference type="GO" id="GO:0005524">
    <property type="term" value="F:ATP binding"/>
    <property type="evidence" value="ECO:0007669"/>
    <property type="project" value="UniProtKB-KW"/>
</dbReference>
<dbReference type="InterPro" id="IPR032781">
    <property type="entry name" value="ABC_tran_Xtn"/>
</dbReference>
<dbReference type="InterPro" id="IPR037118">
    <property type="entry name" value="Val-tRNA_synth_C_sf"/>
</dbReference>
<dbReference type="AlphaFoldDB" id="A0A7X2PDH5"/>
<dbReference type="PANTHER" id="PTHR42855">
    <property type="entry name" value="ABC TRANSPORTER ATP-BINDING SUBUNIT"/>
    <property type="match status" value="1"/>
</dbReference>
<keyword evidence="1" id="KW-0547">Nucleotide-binding</keyword>
<dbReference type="Pfam" id="PF00005">
    <property type="entry name" value="ABC_tran"/>
    <property type="match status" value="2"/>
</dbReference>
<evidence type="ECO:0000313" key="6">
    <source>
        <dbReference type="Proteomes" id="UP000460549"/>
    </source>
</evidence>
<accession>A0A7X2PDH5</accession>
<comment type="caution">
    <text evidence="5">The sequence shown here is derived from an EMBL/GenBank/DDBJ whole genome shotgun (WGS) entry which is preliminary data.</text>
</comment>